<dbReference type="EMBL" id="PCRO01000007">
    <property type="protein sequence ID" value="PIP23102.1"/>
    <property type="molecule type" value="Genomic_DNA"/>
</dbReference>
<evidence type="ECO:0000256" key="1">
    <source>
        <dbReference type="SAM" id="MobiDB-lite"/>
    </source>
</evidence>
<evidence type="ECO:0000313" key="2">
    <source>
        <dbReference type="EMBL" id="PIP23102.1"/>
    </source>
</evidence>
<organism evidence="2 3">
    <name type="scientific">Candidatus Nealsonbacteria bacterium CG23_combo_of_CG06-09_8_20_14_all_39_17</name>
    <dbReference type="NCBI Taxonomy" id="1974722"/>
    <lineage>
        <taxon>Bacteria</taxon>
        <taxon>Candidatus Nealsoniibacteriota</taxon>
    </lineage>
</organism>
<sequence length="259" mass="28720">MILANLMMKMNFKKITIFAFSVFVTACLALPVFAISQVGEGSPALKGFCSRISELTLKVDQRINDREAKLEKKHQENLDKFAVNKSERNAKKEEGRDKRDTNRQEHYSALEAKATTDAQKQALAVFESTVEAAITARQTTIDATIASFQADIKRAMDNRKVAVDAAVSEFKNAEDLAIDKAISDCASGIDQKTVRVTFIASMKTARDKFQSDKQAIEKLRASFEPLRVARKAAIDKAIQDFKIAIEGAKNELKIALGQK</sequence>
<proteinExistence type="predicted"/>
<name>A0A2G9YV80_9BACT</name>
<accession>A0A2G9YV80</accession>
<evidence type="ECO:0000313" key="3">
    <source>
        <dbReference type="Proteomes" id="UP000229976"/>
    </source>
</evidence>
<dbReference type="AlphaFoldDB" id="A0A2G9YV80"/>
<feature type="compositionally biased region" description="Basic and acidic residues" evidence="1">
    <location>
        <begin position="85"/>
        <end position="104"/>
    </location>
</feature>
<dbReference type="Proteomes" id="UP000229976">
    <property type="component" value="Unassembled WGS sequence"/>
</dbReference>
<gene>
    <name evidence="2" type="ORF">COX37_00405</name>
</gene>
<protein>
    <submittedName>
        <fullName evidence="2">Uncharacterized protein</fullName>
    </submittedName>
</protein>
<comment type="caution">
    <text evidence="2">The sequence shown here is derived from an EMBL/GenBank/DDBJ whole genome shotgun (WGS) entry which is preliminary data.</text>
</comment>
<reference evidence="2 3" key="1">
    <citation type="submission" date="2017-09" db="EMBL/GenBank/DDBJ databases">
        <title>Depth-based differentiation of microbial function through sediment-hosted aquifers and enrichment of novel symbionts in the deep terrestrial subsurface.</title>
        <authorList>
            <person name="Probst A.J."/>
            <person name="Ladd B."/>
            <person name="Jarett J.K."/>
            <person name="Geller-Mcgrath D.E."/>
            <person name="Sieber C.M."/>
            <person name="Emerson J.B."/>
            <person name="Anantharaman K."/>
            <person name="Thomas B.C."/>
            <person name="Malmstrom R."/>
            <person name="Stieglmeier M."/>
            <person name="Klingl A."/>
            <person name="Woyke T."/>
            <person name="Ryan C.M."/>
            <person name="Banfield J.F."/>
        </authorList>
    </citation>
    <scope>NUCLEOTIDE SEQUENCE [LARGE SCALE GENOMIC DNA]</scope>
    <source>
        <strain evidence="2">CG23_combo_of_CG06-09_8_20_14_all_39_17</strain>
    </source>
</reference>
<feature type="region of interest" description="Disordered" evidence="1">
    <location>
        <begin position="81"/>
        <end position="104"/>
    </location>
</feature>